<dbReference type="AlphaFoldDB" id="A0AAV5W7I4"/>
<evidence type="ECO:0000313" key="2">
    <source>
        <dbReference type="Proteomes" id="UP001432322"/>
    </source>
</evidence>
<protein>
    <submittedName>
        <fullName evidence="1">Uncharacterized protein</fullName>
    </submittedName>
</protein>
<dbReference type="Proteomes" id="UP001432322">
    <property type="component" value="Unassembled WGS sequence"/>
</dbReference>
<gene>
    <name evidence="1" type="ORF">PFISCL1PPCAC_18048</name>
</gene>
<keyword evidence="2" id="KW-1185">Reference proteome</keyword>
<reference evidence="1" key="1">
    <citation type="submission" date="2023-10" db="EMBL/GenBank/DDBJ databases">
        <title>Genome assembly of Pristionchus species.</title>
        <authorList>
            <person name="Yoshida K."/>
            <person name="Sommer R.J."/>
        </authorList>
    </citation>
    <scope>NUCLEOTIDE SEQUENCE</scope>
    <source>
        <strain evidence="1">RS5133</strain>
    </source>
</reference>
<name>A0AAV5W7I4_9BILA</name>
<evidence type="ECO:0000313" key="1">
    <source>
        <dbReference type="EMBL" id="GMT26751.1"/>
    </source>
</evidence>
<accession>A0AAV5W7I4</accession>
<comment type="caution">
    <text evidence="1">The sequence shown here is derived from an EMBL/GenBank/DDBJ whole genome shotgun (WGS) entry which is preliminary data.</text>
</comment>
<proteinExistence type="predicted"/>
<organism evidence="1 2">
    <name type="scientific">Pristionchus fissidentatus</name>
    <dbReference type="NCBI Taxonomy" id="1538716"/>
    <lineage>
        <taxon>Eukaryota</taxon>
        <taxon>Metazoa</taxon>
        <taxon>Ecdysozoa</taxon>
        <taxon>Nematoda</taxon>
        <taxon>Chromadorea</taxon>
        <taxon>Rhabditida</taxon>
        <taxon>Rhabditina</taxon>
        <taxon>Diplogasteromorpha</taxon>
        <taxon>Diplogasteroidea</taxon>
        <taxon>Neodiplogasteridae</taxon>
        <taxon>Pristionchus</taxon>
    </lineage>
</organism>
<dbReference type="EMBL" id="BTSY01000005">
    <property type="protein sequence ID" value="GMT26751.1"/>
    <property type="molecule type" value="Genomic_DNA"/>
</dbReference>
<feature type="non-terminal residue" evidence="1">
    <location>
        <position position="1"/>
    </location>
</feature>
<sequence length="96" mass="10014">HPLGTVKRAVPISLRVDSSLNGPQLIRYTFSLVSMGGERQRVACAGIPVFAPVSAGGHKWSSIGVDYSIPELDSPGSDAGSASTARFMDSVAIDKV</sequence>